<evidence type="ECO:0000313" key="5">
    <source>
        <dbReference type="EMBL" id="KIQ17757.1"/>
    </source>
</evidence>
<evidence type="ECO:0000256" key="3">
    <source>
        <dbReference type="ARBA" id="ARBA00022553"/>
    </source>
</evidence>
<dbReference type="Gene3D" id="3.30.565.10">
    <property type="entry name" value="Histidine kinase-like ATPase, C-terminal domain"/>
    <property type="match status" value="1"/>
</dbReference>
<evidence type="ECO:0000259" key="4">
    <source>
        <dbReference type="PROSITE" id="PS50109"/>
    </source>
</evidence>
<feature type="domain" description="Histidine kinase" evidence="4">
    <location>
        <begin position="159"/>
        <end position="373"/>
    </location>
</feature>
<dbReference type="InterPro" id="IPR004358">
    <property type="entry name" value="Sig_transdc_His_kin-like_C"/>
</dbReference>
<dbReference type="InterPro" id="IPR005467">
    <property type="entry name" value="His_kinase_dom"/>
</dbReference>
<proteinExistence type="predicted"/>
<organism evidence="5 6">
    <name type="scientific">Variovorax paradoxus</name>
    <dbReference type="NCBI Taxonomy" id="34073"/>
    <lineage>
        <taxon>Bacteria</taxon>
        <taxon>Pseudomonadati</taxon>
        <taxon>Pseudomonadota</taxon>
        <taxon>Betaproteobacteria</taxon>
        <taxon>Burkholderiales</taxon>
        <taxon>Comamonadaceae</taxon>
        <taxon>Variovorax</taxon>
    </lineage>
</organism>
<evidence type="ECO:0000256" key="1">
    <source>
        <dbReference type="ARBA" id="ARBA00000085"/>
    </source>
</evidence>
<comment type="catalytic activity">
    <reaction evidence="1">
        <text>ATP + protein L-histidine = ADP + protein N-phospho-L-histidine.</text>
        <dbReference type="EC" id="2.7.13.3"/>
    </reaction>
</comment>
<dbReference type="OrthoDB" id="8807260at2"/>
<dbReference type="EC" id="2.7.13.3" evidence="2"/>
<accession>A0A0D0JVQ1</accession>
<dbReference type="SMART" id="SM00387">
    <property type="entry name" value="HATPase_c"/>
    <property type="match status" value="1"/>
</dbReference>
<dbReference type="SUPFAM" id="SSF47384">
    <property type="entry name" value="Homodimeric domain of signal transducing histidine kinase"/>
    <property type="match status" value="1"/>
</dbReference>
<evidence type="ECO:0000256" key="2">
    <source>
        <dbReference type="ARBA" id="ARBA00012438"/>
    </source>
</evidence>
<dbReference type="InterPro" id="IPR036097">
    <property type="entry name" value="HisK_dim/P_sf"/>
</dbReference>
<dbReference type="InterPro" id="IPR036890">
    <property type="entry name" value="HATPase_C_sf"/>
</dbReference>
<sequence length="375" mass="40531">MRLADFIDANVEPILSAAEAFAATMLPAASHLDAVALRDHMPMILTAVAKDLRSAQTRSERLAKSLGQQPRIHGAPETAAQIHALLRAKAGFDISQLVAEYRALRASVLSLWFEGGKAGDADTQEDLIRFNEAIDQAVAESVAYFTAEMDRWRHVFLGVLGHDLRGPLNSILLTAELLSKMTTEAPLERHTVRLIQSGKRMKTLLDDLLDFSRASLGLGLGIHRTTIDLTSVCIEEVELLRTALPDAEIGFRSEGETTGSFDGSRVREALGNLVSNAARYGTKQTAIDVALVGDDRQVRLSVSNAGESIPTENMQALFEPLRRGRPSDELAETANLGLGLFIVKEIARAHAGEITVTSSSGTTVFTLVLPQSAPD</sequence>
<dbReference type="PANTHER" id="PTHR43547">
    <property type="entry name" value="TWO-COMPONENT HISTIDINE KINASE"/>
    <property type="match status" value="1"/>
</dbReference>
<evidence type="ECO:0000313" key="6">
    <source>
        <dbReference type="Proteomes" id="UP000032067"/>
    </source>
</evidence>
<dbReference type="Proteomes" id="UP000032067">
    <property type="component" value="Unassembled WGS sequence"/>
</dbReference>
<dbReference type="InterPro" id="IPR003661">
    <property type="entry name" value="HisK_dim/P_dom"/>
</dbReference>
<dbReference type="RefSeq" id="WP_042582449.1">
    <property type="nucleotide sequence ID" value="NZ_JXQQ01000119.1"/>
</dbReference>
<dbReference type="AlphaFoldDB" id="A0A0D0JVQ1"/>
<dbReference type="InterPro" id="IPR003594">
    <property type="entry name" value="HATPase_dom"/>
</dbReference>
<dbReference type="PANTHER" id="PTHR43547:SF2">
    <property type="entry name" value="HYBRID SIGNAL TRANSDUCTION HISTIDINE KINASE C"/>
    <property type="match status" value="1"/>
</dbReference>
<dbReference type="GO" id="GO:0000155">
    <property type="term" value="F:phosphorelay sensor kinase activity"/>
    <property type="evidence" value="ECO:0007669"/>
    <property type="project" value="InterPro"/>
</dbReference>
<dbReference type="Pfam" id="PF02518">
    <property type="entry name" value="HATPase_c"/>
    <property type="match status" value="1"/>
</dbReference>
<reference evidence="5 6" key="1">
    <citation type="submission" date="2014-12" db="EMBL/GenBank/DDBJ databases">
        <title>16Stimator: statistical estimation of ribosomal gene copy numbers from draft genome assemblies.</title>
        <authorList>
            <person name="Perisin M.A."/>
            <person name="Vetter M."/>
            <person name="Gilbert J.A."/>
            <person name="Bergelson J."/>
        </authorList>
    </citation>
    <scope>NUCLEOTIDE SEQUENCE [LARGE SCALE GENOMIC DNA]</scope>
    <source>
        <strain evidence="5 6">MEDvA23</strain>
    </source>
</reference>
<keyword evidence="3" id="KW-0597">Phosphoprotein</keyword>
<dbReference type="Gene3D" id="1.10.287.130">
    <property type="match status" value="1"/>
</dbReference>
<gene>
    <name evidence="5" type="ORF">RT97_29675</name>
</gene>
<dbReference type="Pfam" id="PF00512">
    <property type="entry name" value="HisKA"/>
    <property type="match status" value="1"/>
</dbReference>
<dbReference type="EMBL" id="JXQQ01000119">
    <property type="protein sequence ID" value="KIQ17757.1"/>
    <property type="molecule type" value="Genomic_DNA"/>
</dbReference>
<dbReference type="CDD" id="cd00082">
    <property type="entry name" value="HisKA"/>
    <property type="match status" value="1"/>
</dbReference>
<comment type="caution">
    <text evidence="5">The sequence shown here is derived from an EMBL/GenBank/DDBJ whole genome shotgun (WGS) entry which is preliminary data.</text>
</comment>
<protein>
    <recommendedName>
        <fullName evidence="2">histidine kinase</fullName>
        <ecNumber evidence="2">2.7.13.3</ecNumber>
    </recommendedName>
</protein>
<dbReference type="PRINTS" id="PR00344">
    <property type="entry name" value="BCTRLSENSOR"/>
</dbReference>
<name>A0A0D0JVQ1_VARPD</name>
<dbReference type="SMART" id="SM00388">
    <property type="entry name" value="HisKA"/>
    <property type="match status" value="1"/>
</dbReference>
<dbReference type="SUPFAM" id="SSF55874">
    <property type="entry name" value="ATPase domain of HSP90 chaperone/DNA topoisomerase II/histidine kinase"/>
    <property type="match status" value="1"/>
</dbReference>
<dbReference type="PROSITE" id="PS50109">
    <property type="entry name" value="HIS_KIN"/>
    <property type="match status" value="1"/>
</dbReference>